<dbReference type="Proteomes" id="UP000799118">
    <property type="component" value="Unassembled WGS sequence"/>
</dbReference>
<dbReference type="EMBL" id="ML769579">
    <property type="protein sequence ID" value="KAE9393149.1"/>
    <property type="molecule type" value="Genomic_DNA"/>
</dbReference>
<sequence>MANEQYPSSFAKSLANHYLRSFAQKANAHYPEPPSYFNRLPRRVRYRIARIFAEAEALVDASASSELAKIVLVQVKHLHIWYIDRLDDSFGARKIPGLQGLTLKIRDDGLSWLPKFIHENPLLEEIHFEAALALYFFPNDLLMPLIDTHKENLNDTLHIDRFTIARANPVVASASGHIF</sequence>
<dbReference type="AlphaFoldDB" id="A0A6A4H4M0"/>
<reference evidence="1" key="1">
    <citation type="journal article" date="2019" name="Environ. Microbiol.">
        <title>Fungal ecological strategies reflected in gene transcription - a case study of two litter decomposers.</title>
        <authorList>
            <person name="Barbi F."/>
            <person name="Kohler A."/>
            <person name="Barry K."/>
            <person name="Baskaran P."/>
            <person name="Daum C."/>
            <person name="Fauchery L."/>
            <person name="Ihrmark K."/>
            <person name="Kuo A."/>
            <person name="LaButti K."/>
            <person name="Lipzen A."/>
            <person name="Morin E."/>
            <person name="Grigoriev I.V."/>
            <person name="Henrissat B."/>
            <person name="Lindahl B."/>
            <person name="Martin F."/>
        </authorList>
    </citation>
    <scope>NUCLEOTIDE SEQUENCE</scope>
    <source>
        <strain evidence="1">JB14</strain>
    </source>
</reference>
<accession>A0A6A4H4M0</accession>
<organism evidence="1 2">
    <name type="scientific">Gymnopus androsaceus JB14</name>
    <dbReference type="NCBI Taxonomy" id="1447944"/>
    <lineage>
        <taxon>Eukaryota</taxon>
        <taxon>Fungi</taxon>
        <taxon>Dikarya</taxon>
        <taxon>Basidiomycota</taxon>
        <taxon>Agaricomycotina</taxon>
        <taxon>Agaricomycetes</taxon>
        <taxon>Agaricomycetidae</taxon>
        <taxon>Agaricales</taxon>
        <taxon>Marasmiineae</taxon>
        <taxon>Omphalotaceae</taxon>
        <taxon>Gymnopus</taxon>
    </lineage>
</organism>
<protein>
    <submittedName>
        <fullName evidence="1">Uncharacterized protein</fullName>
    </submittedName>
</protein>
<name>A0A6A4H4M0_9AGAR</name>
<gene>
    <name evidence="1" type="ORF">BT96DRAFT_230460</name>
</gene>
<keyword evidence="2" id="KW-1185">Reference proteome</keyword>
<proteinExistence type="predicted"/>
<evidence type="ECO:0000313" key="1">
    <source>
        <dbReference type="EMBL" id="KAE9393149.1"/>
    </source>
</evidence>
<evidence type="ECO:0000313" key="2">
    <source>
        <dbReference type="Proteomes" id="UP000799118"/>
    </source>
</evidence>